<sequence>MAGREKLFHAKLKKVIEPPDLIELQRDSFKLFLEEGLPEELRLISPIKGYQGKLELSFTGKAIFGKPKYQAEECLIRETTYAAPIKAETRLFAKESKEVKSQEVFIGDLPLMTERGTFIINGAERVIVSQLVRSPGVYYRESKRLERTGRMIYYATVIPDRGAWLEIETDAANAVFARINRTRKIPITMFLSSIGAAEKEILEALPEGEFRRRSLKECPIMPKDEALIEVYKRLRPGDPVTQEGAQVYLNNLFFNARRYDLGRVGRYKMNRKLGIKVEEDKHVLTKADILAMVKYLVMINTGEGMSDDIDHLGNRRIRAVGELLARQIRVGLTRVEKLVKEQMMVRGNEPVTPGQLINIRPLQAVVKEFFGSSQLSQFMDQTNPLAEITHKRRLSALGPGGLSRERAGFEVRDIHPSHYGRICPIETPEGPNAGLISSLSTYARVNKFGFIETPYRRVEKGRVLTKIEYLTADIEDLHKIAPCDIKLKDGKIIEEQVPVRFKREFVFAPPAEVDYIGVVPEQIIGLTSALIPFIEHDDANRALMGANMQRQAVPLLSPDTPIVGTGWERRVAVDSRTLAVAKHAGKVAKVDASEIVIQRSNVKDVYKLINYGRSNQDTIVHQRPRVEVGDKVEEGDVLADSSATRDGELALGKNVLVAMMPMEGFNYEDAIILSERLVKKDMFTTVHIQRLEVEVRATKLGMEEITREIPNVGEEALANLDDRGVIVAGSEIEAGDVLVGKVTPKGETELPAEEKLLRAIFGDKARDMRDTSLRVPPGEGGKVIAVRSFSREKGDELPPGVHELIRVYIAQLRKISIGDKIAGRHGNKGVVARIMPEEDMPYLPDGTPVDVILNPLGVPSRMNIGQIYELLLGQAGHLLNKKYELPLFDEAFEEDASIKLVESELKAAIEKTKIDWLDKTGKVDLLDGRTGRPFGRKVAVGYMYLMKLIHLVDDKMHARSTGPYSLITQQPLGGKAQFGGQRFGEMEVWALEAYGAAHMLQELLTVKSDDVIGRSRVYESILKGKIMGKPGIPESFKVLVKELRGLALDLRTLTSSGKEVNIDEDVRVGREAAPQIFGRRTGGEKFGA</sequence>
<evidence type="ECO:0000256" key="8">
    <source>
        <dbReference type="RuleBase" id="RU363031"/>
    </source>
</evidence>
<name>A0A1F4Q3Y6_UNCSA</name>
<feature type="domain" description="RNA polymerase Rpb2" evidence="13">
    <location>
        <begin position="377"/>
        <end position="445"/>
    </location>
</feature>
<dbReference type="HAMAP" id="MF_01321">
    <property type="entry name" value="RNApol_bact_RpoB"/>
    <property type="match status" value="1"/>
</dbReference>
<dbReference type="Gene3D" id="3.90.1110.10">
    <property type="entry name" value="RNA polymerase Rpb2, domain 2"/>
    <property type="match status" value="1"/>
</dbReference>
<dbReference type="InterPro" id="IPR007645">
    <property type="entry name" value="RNA_pol_Rpb2_3"/>
</dbReference>
<dbReference type="EC" id="2.7.7.6" evidence="6 8"/>
<keyword evidence="2 6" id="KW-0808">Transferase</keyword>
<dbReference type="EMBL" id="METM01000007">
    <property type="protein sequence ID" value="OGB90587.1"/>
    <property type="molecule type" value="Genomic_DNA"/>
</dbReference>
<evidence type="ECO:0000313" key="16">
    <source>
        <dbReference type="Proteomes" id="UP000178724"/>
    </source>
</evidence>
<protein>
    <recommendedName>
        <fullName evidence="6 8">DNA-directed RNA polymerase subunit beta</fullName>
        <shortName evidence="6">RNAP subunit beta</shortName>
        <ecNumber evidence="6 8">2.7.7.6</ecNumber>
    </recommendedName>
    <alternativeName>
        <fullName evidence="6">RNA polymerase subunit beta</fullName>
    </alternativeName>
    <alternativeName>
        <fullName evidence="6">Transcriptase subunit beta</fullName>
    </alternativeName>
</protein>
<evidence type="ECO:0000259" key="10">
    <source>
        <dbReference type="Pfam" id="PF04560"/>
    </source>
</evidence>
<dbReference type="GO" id="GO:0032549">
    <property type="term" value="F:ribonucleoside binding"/>
    <property type="evidence" value="ECO:0007669"/>
    <property type="project" value="InterPro"/>
</dbReference>
<evidence type="ECO:0000259" key="12">
    <source>
        <dbReference type="Pfam" id="PF04563"/>
    </source>
</evidence>
<dbReference type="NCBIfam" id="TIGR02013">
    <property type="entry name" value="rpoB"/>
    <property type="match status" value="1"/>
</dbReference>
<dbReference type="AlphaFoldDB" id="A0A1F4Q3Y6"/>
<dbReference type="Pfam" id="PF04560">
    <property type="entry name" value="RNA_pol_Rpb2_7"/>
    <property type="match status" value="1"/>
</dbReference>
<dbReference type="InterPro" id="IPR010243">
    <property type="entry name" value="RNA_pol_bsu_bac"/>
</dbReference>
<evidence type="ECO:0000259" key="14">
    <source>
        <dbReference type="Pfam" id="PF10385"/>
    </source>
</evidence>
<dbReference type="GO" id="GO:0003677">
    <property type="term" value="F:DNA binding"/>
    <property type="evidence" value="ECO:0007669"/>
    <property type="project" value="UniProtKB-UniRule"/>
</dbReference>
<feature type="domain" description="RNA polymerase Rpb2" evidence="11">
    <location>
        <begin position="133"/>
        <end position="318"/>
    </location>
</feature>
<dbReference type="Gene3D" id="3.90.1800.10">
    <property type="entry name" value="RNA polymerase alpha subunit dimerisation domain"/>
    <property type="match status" value="1"/>
</dbReference>
<feature type="domain" description="RNA polymerase Rpb2" evidence="10">
    <location>
        <begin position="979"/>
        <end position="1054"/>
    </location>
</feature>
<evidence type="ECO:0000259" key="13">
    <source>
        <dbReference type="Pfam" id="PF04565"/>
    </source>
</evidence>
<feature type="domain" description="RNA polymerase beta subunit protrusion" evidence="12">
    <location>
        <begin position="21"/>
        <end position="360"/>
    </location>
</feature>
<dbReference type="FunFam" id="3.90.1800.10:FF:000001">
    <property type="entry name" value="DNA-directed RNA polymerase subunit beta"/>
    <property type="match status" value="1"/>
</dbReference>
<reference evidence="15 16" key="1">
    <citation type="journal article" date="2016" name="Nat. Commun.">
        <title>Thousands of microbial genomes shed light on interconnected biogeochemical processes in an aquifer system.</title>
        <authorList>
            <person name="Anantharaman K."/>
            <person name="Brown C.T."/>
            <person name="Hug L.A."/>
            <person name="Sharon I."/>
            <person name="Castelle C.J."/>
            <person name="Probst A.J."/>
            <person name="Thomas B.C."/>
            <person name="Singh A."/>
            <person name="Wilkins M.J."/>
            <person name="Karaoz U."/>
            <person name="Brodie E.L."/>
            <person name="Williams K.H."/>
            <person name="Hubbard S.S."/>
            <person name="Banfield J.F."/>
        </authorList>
    </citation>
    <scope>NUCLEOTIDE SEQUENCE [LARGE SCALE GENOMIC DNA]</scope>
</reference>
<dbReference type="NCBIfam" id="NF001616">
    <property type="entry name" value="PRK00405.1"/>
    <property type="match status" value="1"/>
</dbReference>
<dbReference type="Gene3D" id="2.40.50.150">
    <property type="match status" value="1"/>
</dbReference>
<evidence type="ECO:0000256" key="5">
    <source>
        <dbReference type="ARBA" id="ARBA00048552"/>
    </source>
</evidence>
<comment type="function">
    <text evidence="6 8">DNA-dependent RNA polymerase catalyzes the transcription of DNA into RNA using the four ribonucleoside triphosphates as substrates.</text>
</comment>
<dbReference type="InterPro" id="IPR014724">
    <property type="entry name" value="RNA_pol_RPB2_OB-fold"/>
</dbReference>
<comment type="similarity">
    <text evidence="6 7">Belongs to the RNA polymerase beta chain family.</text>
</comment>
<evidence type="ECO:0000256" key="7">
    <source>
        <dbReference type="RuleBase" id="RU000434"/>
    </source>
</evidence>
<dbReference type="InterPro" id="IPR007644">
    <property type="entry name" value="RNA_pol_bsu_protrusion"/>
</dbReference>
<organism evidence="15 16">
    <name type="scientific">candidate division WOR-1 bacterium RIFCSPHIGHO2_01_FULL_53_15</name>
    <dbReference type="NCBI Taxonomy" id="1802564"/>
    <lineage>
        <taxon>Bacteria</taxon>
        <taxon>Bacillati</taxon>
        <taxon>Saganbacteria</taxon>
    </lineage>
</organism>
<dbReference type="Gene3D" id="2.30.150.10">
    <property type="entry name" value="DNA-directed RNA polymerase, beta subunit, external 1 domain"/>
    <property type="match status" value="1"/>
</dbReference>
<evidence type="ECO:0000256" key="3">
    <source>
        <dbReference type="ARBA" id="ARBA00022695"/>
    </source>
</evidence>
<dbReference type="SUPFAM" id="SSF64484">
    <property type="entry name" value="beta and beta-prime subunits of DNA dependent RNA-polymerase"/>
    <property type="match status" value="1"/>
</dbReference>
<evidence type="ECO:0000256" key="4">
    <source>
        <dbReference type="ARBA" id="ARBA00023163"/>
    </source>
</evidence>
<gene>
    <name evidence="6" type="primary">rpoB</name>
    <name evidence="15" type="ORF">A2625_03480</name>
</gene>
<evidence type="ECO:0000256" key="6">
    <source>
        <dbReference type="HAMAP-Rule" id="MF_01321"/>
    </source>
</evidence>
<evidence type="ECO:0000259" key="11">
    <source>
        <dbReference type="Pfam" id="PF04561"/>
    </source>
</evidence>
<dbReference type="GO" id="GO:0000428">
    <property type="term" value="C:DNA-directed RNA polymerase complex"/>
    <property type="evidence" value="ECO:0007669"/>
    <property type="project" value="UniProtKB-KW"/>
</dbReference>
<comment type="subunit">
    <text evidence="6 8">The RNAP catalytic core consists of 2 alpha, 1 beta, 1 beta' and 1 omega subunit. When a sigma factor is associated with the core the holoenzyme is formed, which can initiate transcription.</text>
</comment>
<accession>A0A1F4Q3Y6</accession>
<dbReference type="InterPro" id="IPR037033">
    <property type="entry name" value="DNA-dir_RNAP_su2_hyb_sf"/>
</dbReference>
<dbReference type="Gene3D" id="2.40.270.10">
    <property type="entry name" value="DNA-directed RNA polymerase, subunit 2, domain 6"/>
    <property type="match status" value="1"/>
</dbReference>
<dbReference type="InterPro" id="IPR015712">
    <property type="entry name" value="DNA-dir_RNA_pol_su2"/>
</dbReference>
<dbReference type="GO" id="GO:0006351">
    <property type="term" value="P:DNA-templated transcription"/>
    <property type="evidence" value="ECO:0007669"/>
    <property type="project" value="UniProtKB-UniRule"/>
</dbReference>
<keyword evidence="4 6" id="KW-0804">Transcription</keyword>
<evidence type="ECO:0000313" key="15">
    <source>
        <dbReference type="EMBL" id="OGB90587.1"/>
    </source>
</evidence>
<dbReference type="Pfam" id="PF04561">
    <property type="entry name" value="RNA_pol_Rpb2_2"/>
    <property type="match status" value="1"/>
</dbReference>
<keyword evidence="3 6" id="KW-0548">Nucleotidyltransferase</keyword>
<dbReference type="Pfam" id="PF00562">
    <property type="entry name" value="RNA_pol_Rpb2_6"/>
    <property type="match status" value="1"/>
</dbReference>
<dbReference type="Pfam" id="PF10385">
    <property type="entry name" value="RNA_pol_Rpb2_45"/>
    <property type="match status" value="1"/>
</dbReference>
<dbReference type="Proteomes" id="UP000178724">
    <property type="component" value="Unassembled WGS sequence"/>
</dbReference>
<evidence type="ECO:0000256" key="2">
    <source>
        <dbReference type="ARBA" id="ARBA00022679"/>
    </source>
</evidence>
<comment type="catalytic activity">
    <reaction evidence="5 6 8">
        <text>RNA(n) + a ribonucleoside 5'-triphosphate = RNA(n+1) + diphosphate</text>
        <dbReference type="Rhea" id="RHEA:21248"/>
        <dbReference type="Rhea" id="RHEA-COMP:14527"/>
        <dbReference type="Rhea" id="RHEA-COMP:17342"/>
        <dbReference type="ChEBI" id="CHEBI:33019"/>
        <dbReference type="ChEBI" id="CHEBI:61557"/>
        <dbReference type="ChEBI" id="CHEBI:140395"/>
        <dbReference type="EC" id="2.7.7.6"/>
    </reaction>
</comment>
<dbReference type="InterPro" id="IPR007121">
    <property type="entry name" value="RNA_pol_bsu_CS"/>
</dbReference>
<dbReference type="InterPro" id="IPR037034">
    <property type="entry name" value="RNA_pol_Rpb2_2_sf"/>
</dbReference>
<feature type="domain" description="DNA-directed RNA polymerase subunit 2 hybrid-binding" evidence="9">
    <location>
        <begin position="580"/>
        <end position="977"/>
    </location>
</feature>
<dbReference type="GO" id="GO:0003899">
    <property type="term" value="F:DNA-directed RNA polymerase activity"/>
    <property type="evidence" value="ECO:0007669"/>
    <property type="project" value="UniProtKB-UniRule"/>
</dbReference>
<dbReference type="Pfam" id="PF04565">
    <property type="entry name" value="RNA_pol_Rpb2_3"/>
    <property type="match status" value="1"/>
</dbReference>
<dbReference type="InterPro" id="IPR042107">
    <property type="entry name" value="DNA-dir_RNA_pol_bsu_ext_1_sf"/>
</dbReference>
<evidence type="ECO:0000259" key="9">
    <source>
        <dbReference type="Pfam" id="PF00562"/>
    </source>
</evidence>
<proteinExistence type="inferred from homology"/>
<dbReference type="InterPro" id="IPR019462">
    <property type="entry name" value="DNA-dir_RNA_pol_bsu_external_1"/>
</dbReference>
<evidence type="ECO:0000256" key="1">
    <source>
        <dbReference type="ARBA" id="ARBA00022478"/>
    </source>
</evidence>
<dbReference type="InterPro" id="IPR007120">
    <property type="entry name" value="DNA-dir_RNAP_su2_dom"/>
</dbReference>
<keyword evidence="1 6" id="KW-0240">DNA-directed RNA polymerase</keyword>
<dbReference type="Gene3D" id="3.90.1100.10">
    <property type="match status" value="1"/>
</dbReference>
<dbReference type="CDD" id="cd00653">
    <property type="entry name" value="RNA_pol_B_RPB2"/>
    <property type="match status" value="1"/>
</dbReference>
<dbReference type="Gene3D" id="2.40.50.100">
    <property type="match status" value="1"/>
</dbReference>
<dbReference type="InterPro" id="IPR007642">
    <property type="entry name" value="RNA_pol_Rpb2_2"/>
</dbReference>
<dbReference type="PROSITE" id="PS01166">
    <property type="entry name" value="RNA_POL_BETA"/>
    <property type="match status" value="1"/>
</dbReference>
<dbReference type="InterPro" id="IPR007641">
    <property type="entry name" value="RNA_pol_Rpb2_7"/>
</dbReference>
<comment type="caution">
    <text evidence="15">The sequence shown here is derived from an EMBL/GenBank/DDBJ whole genome shotgun (WGS) entry which is preliminary data.</text>
</comment>
<dbReference type="Pfam" id="PF04563">
    <property type="entry name" value="RNA_pol_Rpb2_1"/>
    <property type="match status" value="1"/>
</dbReference>
<dbReference type="PANTHER" id="PTHR20856">
    <property type="entry name" value="DNA-DIRECTED RNA POLYMERASE I SUBUNIT 2"/>
    <property type="match status" value="1"/>
</dbReference>
<feature type="domain" description="DNA-directed RNA polymerase beta subunit external 1" evidence="14">
    <location>
        <begin position="455"/>
        <end position="518"/>
    </location>
</feature>